<reference evidence="4 5" key="1">
    <citation type="submission" date="2023-07" db="EMBL/GenBank/DDBJ databases">
        <title>Genomic Encyclopedia of Type Strains, Phase IV (KMG-IV): sequencing the most valuable type-strain genomes for metagenomic binning, comparative biology and taxonomic classification.</title>
        <authorList>
            <person name="Goeker M."/>
        </authorList>
    </citation>
    <scope>NUCLEOTIDE SEQUENCE [LARGE SCALE GENOMIC DNA]</scope>
    <source>
        <strain evidence="4 5">T98</strain>
    </source>
</reference>
<accession>A0ABU3H2F0</accession>
<proteinExistence type="inferred from homology"/>
<dbReference type="PANTHER" id="PTHR30061">
    <property type="entry name" value="MALTOSE-BINDING PERIPLASMIC PROTEIN"/>
    <property type="match status" value="1"/>
</dbReference>
<dbReference type="Pfam" id="PF13416">
    <property type="entry name" value="SBP_bac_8"/>
    <property type="match status" value="1"/>
</dbReference>
<dbReference type="PROSITE" id="PS51257">
    <property type="entry name" value="PROKAR_LIPOPROTEIN"/>
    <property type="match status" value="1"/>
</dbReference>
<sequence>MKKISVVKKISVWIILGLTFTVLFSACSGESRKEPVTLTLMNDSLEQESEFIKARIGDFEQAHPNIKVNIMDVNPDAALNVFKNALLGDQPLDAMRMDYLWVPEFADLGLLYPLNDMLPESDRKDFNPATLRSVQYSGKIYGLPSVMDAPALLYNKRILRENGFSAPPQTMDELLEIARKVTNKDHYGIYLMDASYFSLPYIWAFGGGTITDDRKIEITSKDSIEGLKFMRKLKQEHAAQPYSGFEDAYNKMNTDFKEGRSAMMINGPWALSDLLSGGEFKDAGNLGITTIPKGPKGQASPAGGHGFTISKYSKHPKETYELISYLSSTETQIQQAKEVKTLPTRTSAYQDAALAADPVFQGFKQQLDAARSRPLIPESSAMFYDFTSNLREILLGTQSAEEGARKIEASWRTLLKLDR</sequence>
<evidence type="ECO:0000313" key="4">
    <source>
        <dbReference type="EMBL" id="MDT3424651.1"/>
    </source>
</evidence>
<keyword evidence="5" id="KW-1185">Reference proteome</keyword>
<dbReference type="InterPro" id="IPR006059">
    <property type="entry name" value="SBP"/>
</dbReference>
<organism evidence="4 5">
    <name type="scientific">Paenibacillus forsythiae</name>
    <dbReference type="NCBI Taxonomy" id="365616"/>
    <lineage>
        <taxon>Bacteria</taxon>
        <taxon>Bacillati</taxon>
        <taxon>Bacillota</taxon>
        <taxon>Bacilli</taxon>
        <taxon>Bacillales</taxon>
        <taxon>Paenibacillaceae</taxon>
        <taxon>Paenibacillus</taxon>
    </lineage>
</organism>
<dbReference type="EMBL" id="JAUSUY010000001">
    <property type="protein sequence ID" value="MDT3424651.1"/>
    <property type="molecule type" value="Genomic_DNA"/>
</dbReference>
<evidence type="ECO:0000256" key="3">
    <source>
        <dbReference type="ARBA" id="ARBA00022729"/>
    </source>
</evidence>
<evidence type="ECO:0000313" key="5">
    <source>
        <dbReference type="Proteomes" id="UP001248709"/>
    </source>
</evidence>
<dbReference type="Gene3D" id="3.40.190.10">
    <property type="entry name" value="Periplasmic binding protein-like II"/>
    <property type="match status" value="2"/>
</dbReference>
<dbReference type="SUPFAM" id="SSF53850">
    <property type="entry name" value="Periplasmic binding protein-like II"/>
    <property type="match status" value="1"/>
</dbReference>
<protein>
    <submittedName>
        <fullName evidence="4">Arabinogalactan oligomer/maltooligosaccharide transport system substrate-binding protein</fullName>
    </submittedName>
</protein>
<dbReference type="PANTHER" id="PTHR30061:SF50">
    <property type="entry name" value="MALTOSE_MALTODEXTRIN-BINDING PERIPLASMIC PROTEIN"/>
    <property type="match status" value="1"/>
</dbReference>
<keyword evidence="3" id="KW-0732">Signal</keyword>
<evidence type="ECO:0000256" key="1">
    <source>
        <dbReference type="ARBA" id="ARBA00008520"/>
    </source>
</evidence>
<dbReference type="RefSeq" id="WP_232238800.1">
    <property type="nucleotide sequence ID" value="NZ_JAUSUY010000001.1"/>
</dbReference>
<dbReference type="Proteomes" id="UP001248709">
    <property type="component" value="Unassembled WGS sequence"/>
</dbReference>
<comment type="caution">
    <text evidence="4">The sequence shown here is derived from an EMBL/GenBank/DDBJ whole genome shotgun (WGS) entry which is preliminary data.</text>
</comment>
<keyword evidence="2" id="KW-0813">Transport</keyword>
<comment type="similarity">
    <text evidence="1">Belongs to the bacterial solute-binding protein 1 family.</text>
</comment>
<name>A0ABU3H2F0_9BACL</name>
<evidence type="ECO:0000256" key="2">
    <source>
        <dbReference type="ARBA" id="ARBA00022448"/>
    </source>
</evidence>
<gene>
    <name evidence="4" type="ORF">J2Z22_000163</name>
</gene>